<comment type="caution">
    <text evidence="2">The sequence shown here is derived from an EMBL/GenBank/DDBJ whole genome shotgun (WGS) entry which is preliminary data.</text>
</comment>
<accession>A0AAV8VLQ6</accession>
<dbReference type="AlphaFoldDB" id="A0AAV8VLQ6"/>
<dbReference type="SUPFAM" id="SSF52833">
    <property type="entry name" value="Thioredoxin-like"/>
    <property type="match status" value="1"/>
</dbReference>
<organism evidence="2 3">
    <name type="scientific">Exocentrus adspersus</name>
    <dbReference type="NCBI Taxonomy" id="1586481"/>
    <lineage>
        <taxon>Eukaryota</taxon>
        <taxon>Metazoa</taxon>
        <taxon>Ecdysozoa</taxon>
        <taxon>Arthropoda</taxon>
        <taxon>Hexapoda</taxon>
        <taxon>Insecta</taxon>
        <taxon>Pterygota</taxon>
        <taxon>Neoptera</taxon>
        <taxon>Endopterygota</taxon>
        <taxon>Coleoptera</taxon>
        <taxon>Polyphaga</taxon>
        <taxon>Cucujiformia</taxon>
        <taxon>Chrysomeloidea</taxon>
        <taxon>Cerambycidae</taxon>
        <taxon>Lamiinae</taxon>
        <taxon>Acanthocinini</taxon>
        <taxon>Exocentrus</taxon>
    </lineage>
</organism>
<dbReference type="InterPro" id="IPR036249">
    <property type="entry name" value="Thioredoxin-like_sf"/>
</dbReference>
<name>A0AAV8VLQ6_9CUCU</name>
<evidence type="ECO:0000313" key="2">
    <source>
        <dbReference type="EMBL" id="KAJ8915163.1"/>
    </source>
</evidence>
<evidence type="ECO:0000259" key="1">
    <source>
        <dbReference type="PROSITE" id="PS50404"/>
    </source>
</evidence>
<reference evidence="2 3" key="1">
    <citation type="journal article" date="2023" name="Insect Mol. Biol.">
        <title>Genome sequencing provides insights into the evolution of gene families encoding plant cell wall-degrading enzymes in longhorned beetles.</title>
        <authorList>
            <person name="Shin N.R."/>
            <person name="Okamura Y."/>
            <person name="Kirsch R."/>
            <person name="Pauchet Y."/>
        </authorList>
    </citation>
    <scope>NUCLEOTIDE SEQUENCE [LARGE SCALE GENOMIC DNA]</scope>
    <source>
        <strain evidence="2">EAD_L_NR</strain>
    </source>
</reference>
<dbReference type="PROSITE" id="PS50404">
    <property type="entry name" value="GST_NTER"/>
    <property type="match status" value="1"/>
</dbReference>
<protein>
    <recommendedName>
        <fullName evidence="1">GST N-terminal domain-containing protein</fullName>
    </recommendedName>
</protein>
<keyword evidence="3" id="KW-1185">Reference proteome</keyword>
<dbReference type="InterPro" id="IPR004045">
    <property type="entry name" value="Glutathione_S-Trfase_N"/>
</dbReference>
<gene>
    <name evidence="2" type="ORF">NQ315_000415</name>
</gene>
<feature type="domain" description="GST N-terminal" evidence="1">
    <location>
        <begin position="1"/>
        <end position="39"/>
    </location>
</feature>
<dbReference type="EMBL" id="JANEYG010000057">
    <property type="protein sequence ID" value="KAJ8915163.1"/>
    <property type="molecule type" value="Genomic_DNA"/>
</dbReference>
<sequence>MVLKYYYDLLSQPSRALYIFLKLANIPFDAYPVDLRQGK</sequence>
<proteinExistence type="predicted"/>
<dbReference type="Gene3D" id="3.40.30.10">
    <property type="entry name" value="Glutaredoxin"/>
    <property type="match status" value="1"/>
</dbReference>
<evidence type="ECO:0000313" key="3">
    <source>
        <dbReference type="Proteomes" id="UP001159042"/>
    </source>
</evidence>
<dbReference type="Proteomes" id="UP001159042">
    <property type="component" value="Unassembled WGS sequence"/>
</dbReference>